<dbReference type="InterPro" id="IPR043142">
    <property type="entry name" value="PapC-like_C_sf"/>
</dbReference>
<dbReference type="eggNOG" id="COG3188">
    <property type="taxonomic scope" value="Bacteria"/>
</dbReference>
<dbReference type="Gene3D" id="2.60.40.3110">
    <property type="match status" value="1"/>
</dbReference>
<dbReference type="GO" id="GO:0009279">
    <property type="term" value="C:cell outer membrane"/>
    <property type="evidence" value="ECO:0007669"/>
    <property type="project" value="TreeGrafter"/>
</dbReference>
<dbReference type="Pfam" id="PF13953">
    <property type="entry name" value="PapC_C"/>
    <property type="match status" value="1"/>
</dbReference>
<dbReference type="GO" id="GO:0015473">
    <property type="term" value="F:fimbrial usher porin activity"/>
    <property type="evidence" value="ECO:0007669"/>
    <property type="project" value="InterPro"/>
</dbReference>
<keyword evidence="3" id="KW-1185">Reference proteome</keyword>
<dbReference type="PATRIC" id="fig|926566.3.peg.3314"/>
<organism evidence="2 3">
    <name type="scientific">Terriglobus roseus (strain DSM 18391 / NRRL B-41598 / KBS 63)</name>
    <dbReference type="NCBI Taxonomy" id="926566"/>
    <lineage>
        <taxon>Bacteria</taxon>
        <taxon>Pseudomonadati</taxon>
        <taxon>Acidobacteriota</taxon>
        <taxon>Terriglobia</taxon>
        <taxon>Terriglobales</taxon>
        <taxon>Acidobacteriaceae</taxon>
        <taxon>Terriglobus</taxon>
    </lineage>
</organism>
<accession>I3ZK17</accession>
<evidence type="ECO:0000313" key="2">
    <source>
        <dbReference type="EMBL" id="AFL89585.1"/>
    </source>
</evidence>
<dbReference type="InterPro" id="IPR000015">
    <property type="entry name" value="Fimb_usher"/>
</dbReference>
<dbReference type="HOGENOM" id="CLU_009120_6_0_0"/>
<sequence length="779" mass="83805">MIQTRSLRWLLGGLVLLMCLFSVDLCFGEEEYLLLEVYVDGRATHRILEFSQRDGTLLAHADDLREIGLQIPGLSNDWTDLHTLPRGVWRIDIPTQTLFLSTDGRITRASRLMIDRGTDTEMHRNVESSTGMTLNYDLLTTIAGSRSGLNGQANLRAFSPRGTLSSSWLGYAGGVPGPYGTNNAVRLDTTYQYADVDTMRRYSLGDFVTSGLTWTRPVHLTGFQLRSDFSTRPDLVTFPLPSVRGSAAVPSTINVLADGAQVLSQQIEPGPFQVPQLPVVMGAGNIALTVTNALGQQVTLTQRFYASSAMLAPKLQTFAFEAGAVRRDWGSISNHYGSAAAFANYRRGINSSFTFEGKVEAAPGALTPGVGGILRVGTLGTVTASASASFGNGHNGQQLSLGAERLGRVFSIGAYALITRRSYTDVAALNNAPLTRSQISGNVGYSTRHFGTFGAAYGAVNQASYYNASLSAQQQPQRTRILSANYSVQIHHVTVYANEFRSIGDGSNSQGFQGGISFAFGSRSSADISGTSDGTAQIAVRRPATSVGQWGYDAYVQTGSFNHQFAEFQHRSKMGFVTGGIDQTAGVMTGRAETQGAVSLVDRRLFASNEIFDSFAVVDTGAARHVKIFEENRPVGDTGRSGKLLIADVRSFQLNHLSIDATGVPIDATIENAAQTFRPRDLSGVIIRFNIRVNRSALVHITDADGVAEPVGSIATLRSTKAAVTVGYDGSAFVADLEPKNELDVVRPDGHRCSVSFTYKPIPGDIPVLGPFRCKEVVQ</sequence>
<gene>
    <name evidence="2" type="ordered locus">Terro_3368</name>
</gene>
<dbReference type="InterPro" id="IPR025949">
    <property type="entry name" value="PapC-like_C"/>
</dbReference>
<dbReference type="KEGG" id="trs:Terro_3368"/>
<dbReference type="RefSeq" id="WP_014786846.1">
    <property type="nucleotide sequence ID" value="NC_018014.1"/>
</dbReference>
<dbReference type="Pfam" id="PF00577">
    <property type="entry name" value="Usher"/>
    <property type="match status" value="1"/>
</dbReference>
<dbReference type="PANTHER" id="PTHR30451">
    <property type="entry name" value="OUTER MEMBRANE USHER PROTEIN"/>
    <property type="match status" value="1"/>
</dbReference>
<dbReference type="AlphaFoldDB" id="I3ZK17"/>
<protein>
    <submittedName>
        <fullName evidence="2">P pilus assembly protein, porin PapC</fullName>
    </submittedName>
</protein>
<dbReference type="GO" id="GO:0009297">
    <property type="term" value="P:pilus assembly"/>
    <property type="evidence" value="ECO:0007669"/>
    <property type="project" value="InterPro"/>
</dbReference>
<name>I3ZK17_TERRK</name>
<dbReference type="Proteomes" id="UP000006056">
    <property type="component" value="Chromosome"/>
</dbReference>
<dbReference type="PANTHER" id="PTHR30451:SF5">
    <property type="entry name" value="SLR0019 PROTEIN"/>
    <property type="match status" value="1"/>
</dbReference>
<dbReference type="Gene3D" id="2.60.40.2610">
    <property type="entry name" value="Outer membrane usher protein FimD, plug domain"/>
    <property type="match status" value="1"/>
</dbReference>
<proteinExistence type="predicted"/>
<dbReference type="InterPro" id="IPR042186">
    <property type="entry name" value="FimD_plug_dom"/>
</dbReference>
<evidence type="ECO:0000259" key="1">
    <source>
        <dbReference type="Pfam" id="PF13953"/>
    </source>
</evidence>
<feature type="domain" description="PapC-like C-terminal" evidence="1">
    <location>
        <begin position="698"/>
        <end position="760"/>
    </location>
</feature>
<dbReference type="EMBL" id="CP003379">
    <property type="protein sequence ID" value="AFL89585.1"/>
    <property type="molecule type" value="Genomic_DNA"/>
</dbReference>
<dbReference type="STRING" id="926566.Terro_3368"/>
<dbReference type="Gene3D" id="2.60.40.2070">
    <property type="match status" value="1"/>
</dbReference>
<reference evidence="2 3" key="1">
    <citation type="submission" date="2012-06" db="EMBL/GenBank/DDBJ databases">
        <title>Complete genome of Terriglobus roseus DSM 18391.</title>
        <authorList>
            <consortium name="US DOE Joint Genome Institute (JGI-PGF)"/>
            <person name="Lucas S."/>
            <person name="Copeland A."/>
            <person name="Lapidus A."/>
            <person name="Glavina del Rio T."/>
            <person name="Dalin E."/>
            <person name="Tice H."/>
            <person name="Bruce D."/>
            <person name="Goodwin L."/>
            <person name="Pitluck S."/>
            <person name="Peters L."/>
            <person name="Mikhailova N."/>
            <person name="Munk A.C.C."/>
            <person name="Kyrpides N."/>
            <person name="Mavromatis K."/>
            <person name="Ivanova N."/>
            <person name="Brettin T."/>
            <person name="Detter J.C."/>
            <person name="Han C."/>
            <person name="Larimer F."/>
            <person name="Land M."/>
            <person name="Hauser L."/>
            <person name="Markowitz V."/>
            <person name="Cheng J.-F."/>
            <person name="Hugenholtz P."/>
            <person name="Woyke T."/>
            <person name="Wu D."/>
            <person name="Brambilla E."/>
            <person name="Klenk H.-P."/>
            <person name="Eisen J.A."/>
        </authorList>
    </citation>
    <scope>NUCLEOTIDE SEQUENCE [LARGE SCALE GENOMIC DNA]</scope>
    <source>
        <strain evidence="3">DSM 18391 / NRRL B-41598 / KBS 63</strain>
    </source>
</reference>
<evidence type="ECO:0000313" key="3">
    <source>
        <dbReference type="Proteomes" id="UP000006056"/>
    </source>
</evidence>
<dbReference type="OrthoDB" id="8587at2"/>